<dbReference type="Gene3D" id="2.60.40.10">
    <property type="entry name" value="Immunoglobulins"/>
    <property type="match status" value="1"/>
</dbReference>
<dbReference type="InterPro" id="IPR050640">
    <property type="entry name" value="Bact_2-comp_sensor_kinase"/>
</dbReference>
<feature type="domain" description="Signal transduction histidine kinase internal region" evidence="2">
    <location>
        <begin position="811"/>
        <end position="886"/>
    </location>
</feature>
<dbReference type="Pfam" id="PF07495">
    <property type="entry name" value="Y_Y_Y"/>
    <property type="match status" value="1"/>
</dbReference>
<sequence>MGRYCIILFLILAANLCFGQAPFRLSFHHLTREEGLSNNNVFCLLRDSRGFIWLGTANGLNRFDGTTCRVYKPDNANIDGTDIKNIVEDQSGNLWIGTENGLSKYDRKTDKFTSIPAPGHEKHFLSFPYCVDNKGLIWIKFSGNKSKGLYTYNPRTRQYIFVTAEISENLPRHQNDTFQEVRAIHCGNRNDLGINKIILKDNKVVKIESFLDGKKNQPAFSNIGYYACPDGDSIVWAGGLTDGLIKINTNKKTVRIFNQFQEKPLDTQLSHIVKFKHYLIIGSAKGLYFFDTIAEQFVQILTHSASIPSSLSANWNETPYLDRDQNLFISQLGFGVDFTNLNHHNVEQWLSQADCLKYGLADNHVSHLVQRNSQTWTKMLGAGTVVLDSNGKILRNYKLHSVILKDSKNRIWLSKKGEWIIVNTDNIIVKRINTKDLGLPADGLHFVIETSAGKYLAAYDRLFEILENGKKFKANPIDDLKKEGLLDCHPMLYDSLNQQVFLSANWWSGFYVLRKKMDHWMFLKRPDLQFRVFWIAMAFEKSKIWLCTDKGLALMDTKTFTYRLFTEKDGLPDNIVTNIVPEKNGNYWLVTNRGIAHYDRKLNEYRNYTGRDGADSKEYDWYGNFILPDGRAVFGGNNGLTVIDPRANQTYYVKPKIQVTDFFVNERSVRQPAYAGELAEVQPERNQSSFGFDLAGIEFGFPQKVKLQYKLGGIDKRWISVGNPASARYTDIPAGTYEFMARALDETGKLSSPVKSIRVVIQAPFWRTIWFRTILVSIFIGLGYIFFRIRLTQIQSDTKYKEQVKHIRAQAEINALRSQMNPHFIFNCMNTIDSYIFLSKTIQASEFLQKFSKLVRLILEYSRQEYISIQDDIHALELYIQLEQERGSYAFSYEISVHETLTKNEYLIPSMLFQPFVENAILHGLRHKKEEAGAFFINITTRNNQLICSIIDNGIGRIAAGRINLSRKHQSKSLGLKLTEDRILKINEIYPKQAYLKITDILTETDSGTIVEIGLPLLTFENIKS</sequence>
<feature type="domain" description="Two component regulator three Y" evidence="3">
    <location>
        <begin position="699"/>
        <end position="761"/>
    </location>
</feature>
<dbReference type="Gene3D" id="3.30.565.10">
    <property type="entry name" value="Histidine kinase-like ATPase, C-terminal domain"/>
    <property type="match status" value="1"/>
</dbReference>
<reference evidence="4 5" key="1">
    <citation type="submission" date="2019-05" db="EMBL/GenBank/DDBJ databases">
        <title>Dyadobacter AR-3-8 sp. nov., isolated from arctic soil.</title>
        <authorList>
            <person name="Chaudhary D.K."/>
        </authorList>
    </citation>
    <scope>NUCLEOTIDE SEQUENCE [LARGE SCALE GENOMIC DNA]</scope>
    <source>
        <strain evidence="4 5">AR-3-8</strain>
    </source>
</reference>
<keyword evidence="1" id="KW-1133">Transmembrane helix</keyword>
<accession>A0A4U6D5K1</accession>
<keyword evidence="1" id="KW-0472">Membrane</keyword>
<evidence type="ECO:0000259" key="3">
    <source>
        <dbReference type="Pfam" id="PF07495"/>
    </source>
</evidence>
<dbReference type="GO" id="GO:0016020">
    <property type="term" value="C:membrane"/>
    <property type="evidence" value="ECO:0007669"/>
    <property type="project" value="InterPro"/>
</dbReference>
<evidence type="ECO:0000259" key="2">
    <source>
        <dbReference type="Pfam" id="PF06580"/>
    </source>
</evidence>
<dbReference type="Pfam" id="PF06580">
    <property type="entry name" value="His_kinase"/>
    <property type="match status" value="1"/>
</dbReference>
<dbReference type="Gene3D" id="2.130.10.10">
    <property type="entry name" value="YVTN repeat-like/Quinoprotein amine dehydrogenase"/>
    <property type="match status" value="3"/>
</dbReference>
<keyword evidence="1" id="KW-0812">Transmembrane</keyword>
<evidence type="ECO:0000256" key="1">
    <source>
        <dbReference type="SAM" id="Phobius"/>
    </source>
</evidence>
<evidence type="ECO:0008006" key="6">
    <source>
        <dbReference type="Google" id="ProtNLM"/>
    </source>
</evidence>
<proteinExistence type="predicted"/>
<dbReference type="OrthoDB" id="9809670at2"/>
<dbReference type="InterPro" id="IPR015943">
    <property type="entry name" value="WD40/YVTN_repeat-like_dom_sf"/>
</dbReference>
<dbReference type="Pfam" id="PF07494">
    <property type="entry name" value="Reg_prop"/>
    <property type="match status" value="2"/>
</dbReference>
<dbReference type="EMBL" id="SZVO01000003">
    <property type="protein sequence ID" value="TKT92592.1"/>
    <property type="molecule type" value="Genomic_DNA"/>
</dbReference>
<dbReference type="SUPFAM" id="SSF63829">
    <property type="entry name" value="Calcium-dependent phosphotriesterase"/>
    <property type="match status" value="2"/>
</dbReference>
<evidence type="ECO:0000313" key="5">
    <source>
        <dbReference type="Proteomes" id="UP000304900"/>
    </source>
</evidence>
<dbReference type="AlphaFoldDB" id="A0A4U6D5K1"/>
<name>A0A4U6D5K1_9BACT</name>
<dbReference type="PANTHER" id="PTHR34220">
    <property type="entry name" value="SENSOR HISTIDINE KINASE YPDA"/>
    <property type="match status" value="1"/>
</dbReference>
<gene>
    <name evidence="4" type="ORF">FDK13_07150</name>
</gene>
<evidence type="ECO:0000313" key="4">
    <source>
        <dbReference type="EMBL" id="TKT92592.1"/>
    </source>
</evidence>
<dbReference type="InterPro" id="IPR010559">
    <property type="entry name" value="Sig_transdc_His_kin_internal"/>
</dbReference>
<dbReference type="Proteomes" id="UP000304900">
    <property type="component" value="Unassembled WGS sequence"/>
</dbReference>
<dbReference type="InterPro" id="IPR013783">
    <property type="entry name" value="Ig-like_fold"/>
</dbReference>
<dbReference type="InterPro" id="IPR011110">
    <property type="entry name" value="Reg_prop"/>
</dbReference>
<feature type="transmembrane region" description="Helical" evidence="1">
    <location>
        <begin position="769"/>
        <end position="787"/>
    </location>
</feature>
<dbReference type="RefSeq" id="WP_137339320.1">
    <property type="nucleotide sequence ID" value="NZ_SZVO01000003.1"/>
</dbReference>
<organism evidence="4 5">
    <name type="scientific">Dyadobacter frigoris</name>
    <dbReference type="NCBI Taxonomy" id="2576211"/>
    <lineage>
        <taxon>Bacteria</taxon>
        <taxon>Pseudomonadati</taxon>
        <taxon>Bacteroidota</taxon>
        <taxon>Cytophagia</taxon>
        <taxon>Cytophagales</taxon>
        <taxon>Spirosomataceae</taxon>
        <taxon>Dyadobacter</taxon>
    </lineage>
</organism>
<comment type="caution">
    <text evidence="4">The sequence shown here is derived from an EMBL/GenBank/DDBJ whole genome shotgun (WGS) entry which is preliminary data.</text>
</comment>
<dbReference type="InterPro" id="IPR011123">
    <property type="entry name" value="Y_Y_Y"/>
</dbReference>
<dbReference type="SUPFAM" id="SSF55874">
    <property type="entry name" value="ATPase domain of HSP90 chaperone/DNA topoisomerase II/histidine kinase"/>
    <property type="match status" value="1"/>
</dbReference>
<protein>
    <recommendedName>
        <fullName evidence="6">Signal transduction histidine kinase internal region domain-containing protein</fullName>
    </recommendedName>
</protein>
<keyword evidence="5" id="KW-1185">Reference proteome</keyword>
<dbReference type="PANTHER" id="PTHR34220:SF7">
    <property type="entry name" value="SENSOR HISTIDINE KINASE YPDA"/>
    <property type="match status" value="1"/>
</dbReference>
<dbReference type="InterPro" id="IPR036890">
    <property type="entry name" value="HATPase_C_sf"/>
</dbReference>
<dbReference type="GO" id="GO:0000155">
    <property type="term" value="F:phosphorelay sensor kinase activity"/>
    <property type="evidence" value="ECO:0007669"/>
    <property type="project" value="InterPro"/>
</dbReference>